<dbReference type="RefSeq" id="WP_069698593.1">
    <property type="nucleotide sequence ID" value="NZ_JAGGMA010000001.1"/>
</dbReference>
<accession>A0A1E5KWX4</accession>
<evidence type="ECO:0000259" key="3">
    <source>
        <dbReference type="PROSITE" id="PS51756"/>
    </source>
</evidence>
<proteinExistence type="inferred from homology"/>
<keyword evidence="5" id="KW-1185">Reference proteome</keyword>
<evidence type="ECO:0000313" key="4">
    <source>
        <dbReference type="EMBL" id="OEH82318.1"/>
    </source>
</evidence>
<dbReference type="PROSITE" id="PS51756">
    <property type="entry name" value="LXG"/>
    <property type="match status" value="1"/>
</dbReference>
<comment type="caution">
    <text evidence="4">The sequence shown here is derived from an EMBL/GenBank/DDBJ whole genome shotgun (WGS) entry which is preliminary data.</text>
</comment>
<feature type="coiled-coil region" evidence="2">
    <location>
        <begin position="123"/>
        <end position="150"/>
    </location>
</feature>
<reference evidence="4 5" key="1">
    <citation type="submission" date="2016-09" db="EMBL/GenBank/DDBJ databases">
        <authorList>
            <person name="Capua I."/>
            <person name="De Benedictis P."/>
            <person name="Joannis T."/>
            <person name="Lombin L.H."/>
            <person name="Cattoli G."/>
        </authorList>
    </citation>
    <scope>NUCLEOTIDE SEQUENCE [LARGE SCALE GENOMIC DNA]</scope>
    <source>
        <strain evidence="4 5">LMG 25899</strain>
    </source>
</reference>
<sequence>MSINMFLGEVRSQSNSATQMANAYSDGMIHIRSSIDQFLNAPLSGKTYDSAKRYFSTVYPPLANAVTMLCESLTEAHRKFPEEFEAQVASCDVQEDELIEDIQRARNIIIQQSNVLDRLKEPNQFLEQSIMRMQDVVQKLQQKLDKLRAFNAQSSSIFSEVEAAQQLVDQALAEIEGGSSWNASTGTFDLNKMNLKWITPIAAAWETRSKKIKAKVEAYNLANQEVTYTFDDYGNVTGVYVDGIFNREATDIVQEAVRTRNVDLIKGFGAGFLDQLSKNNGQALLDQLFGERFVDPSLLGTKGYENGRFVGNLFGLVQSGAEFLGGGLWFLANGFAGTATAPETGGVSLTLVPSAAAQTGLIWGHAGSIAVSAWGDLTGGGSYRNQDGEWGSGSFDSPEDSLEVHFKKHGKEVGAENIEQYQRKAQEFARTVKKGVKGTDVPGSTPGVKRFRKNGKYIDLAPDGSIISFGK</sequence>
<dbReference type="STRING" id="762845.BCR26_02480"/>
<dbReference type="Proteomes" id="UP000095256">
    <property type="component" value="Unassembled WGS sequence"/>
</dbReference>
<dbReference type="EMBL" id="MIEK01000023">
    <property type="protein sequence ID" value="OEH82318.1"/>
    <property type="molecule type" value="Genomic_DNA"/>
</dbReference>
<organism evidence="4 5">
    <name type="scientific">Enterococcus rivorum</name>
    <dbReference type="NCBI Taxonomy" id="762845"/>
    <lineage>
        <taxon>Bacteria</taxon>
        <taxon>Bacillati</taxon>
        <taxon>Bacillota</taxon>
        <taxon>Bacilli</taxon>
        <taxon>Lactobacillales</taxon>
        <taxon>Enterococcaceae</taxon>
        <taxon>Enterococcus</taxon>
    </lineage>
</organism>
<dbReference type="InterPro" id="IPR006829">
    <property type="entry name" value="LXG_dom"/>
</dbReference>
<comment type="similarity">
    <text evidence="1">In the N-terminal section; belongs to the LXG family.</text>
</comment>
<feature type="domain" description="LXG" evidence="3">
    <location>
        <begin position="1"/>
        <end position="218"/>
    </location>
</feature>
<dbReference type="AlphaFoldDB" id="A0A1E5KWX4"/>
<dbReference type="PANTHER" id="PTHR34976">
    <property type="entry name" value="RIBONUCLEASE YQCG-RELATED"/>
    <property type="match status" value="1"/>
</dbReference>
<name>A0A1E5KWX4_9ENTE</name>
<keyword evidence="2" id="KW-0175">Coiled coil</keyword>
<evidence type="ECO:0000313" key="5">
    <source>
        <dbReference type="Proteomes" id="UP000095256"/>
    </source>
</evidence>
<evidence type="ECO:0000256" key="2">
    <source>
        <dbReference type="SAM" id="Coils"/>
    </source>
</evidence>
<dbReference type="OrthoDB" id="2193694at2"/>
<protein>
    <recommendedName>
        <fullName evidence="3">LXG domain-containing protein</fullName>
    </recommendedName>
</protein>
<dbReference type="InterPro" id="IPR051768">
    <property type="entry name" value="Bact_secretion_toxin"/>
</dbReference>
<gene>
    <name evidence="4" type="ORF">BCR26_02480</name>
</gene>
<dbReference type="Pfam" id="PF04740">
    <property type="entry name" value="LXG"/>
    <property type="match status" value="1"/>
</dbReference>
<dbReference type="PANTHER" id="PTHR34976:SF1">
    <property type="entry name" value="TOXIN BC_0920"/>
    <property type="match status" value="1"/>
</dbReference>
<evidence type="ECO:0000256" key="1">
    <source>
        <dbReference type="ARBA" id="ARBA00034117"/>
    </source>
</evidence>